<feature type="domain" description="GGDEF" evidence="6">
    <location>
        <begin position="249"/>
        <end position="386"/>
    </location>
</feature>
<evidence type="ECO:0000256" key="1">
    <source>
        <dbReference type="ARBA" id="ARBA00012528"/>
    </source>
</evidence>
<sequence>MAGRPGTRTAARRRPGHGRAAGAGTALDRAAARARPGRGHRVRNVARAAGRPADGRPAGRRGGGDGRPRLRRRAGRAAGRARGGQVTPTNTILIIDDSPDTIRLLSAMVREQGRVLFATSGAAGLELAKVQRPQLILLDVEMQGMDGFAVNEQIRRDPDLRGSAVIFVTAQSSPEAEIACLDAGAVDFIPKPLNAAVVQARVRTHLRLQAALTALDELANQDGLTGLYNRRYFDRQLAAEFARHRRHQLPLGLALIDVDDFKLFNDRYGHQRGDGCLQEVAEALRDGARRPGELAARYGGEEFVVLLPNTTPDALERYGDWMCRRIGALGIAHPGASAAPHVTCSIGLCALLPGPDDTAEAMLHAADMALYRAKRAGRNRSVMAGPEPQPA</sequence>
<dbReference type="Pfam" id="PF00072">
    <property type="entry name" value="Response_reg"/>
    <property type="match status" value="1"/>
</dbReference>
<dbReference type="SUPFAM" id="SSF52172">
    <property type="entry name" value="CheY-like"/>
    <property type="match status" value="1"/>
</dbReference>
<accession>A0ABX6FK66</accession>
<evidence type="ECO:0000259" key="5">
    <source>
        <dbReference type="PROSITE" id="PS50110"/>
    </source>
</evidence>
<name>A0ABX6FK66_9BURK</name>
<organism evidence="7 8">
    <name type="scientific">Pseudoduganella flava</name>
    <dbReference type="NCBI Taxonomy" id="871742"/>
    <lineage>
        <taxon>Bacteria</taxon>
        <taxon>Pseudomonadati</taxon>
        <taxon>Pseudomonadota</taxon>
        <taxon>Betaproteobacteria</taxon>
        <taxon>Burkholderiales</taxon>
        <taxon>Oxalobacteraceae</taxon>
        <taxon>Telluria group</taxon>
        <taxon>Pseudoduganella</taxon>
    </lineage>
</organism>
<dbReference type="InterPro" id="IPR050469">
    <property type="entry name" value="Diguanylate_Cyclase"/>
</dbReference>
<dbReference type="InterPro" id="IPR000160">
    <property type="entry name" value="GGDEF_dom"/>
</dbReference>
<dbReference type="Proteomes" id="UP000437862">
    <property type="component" value="Chromosome"/>
</dbReference>
<dbReference type="InterPro" id="IPR043128">
    <property type="entry name" value="Rev_trsase/Diguanyl_cyclase"/>
</dbReference>
<evidence type="ECO:0000313" key="7">
    <source>
        <dbReference type="EMBL" id="QGZ37962.1"/>
    </source>
</evidence>
<dbReference type="Pfam" id="PF00990">
    <property type="entry name" value="GGDEF"/>
    <property type="match status" value="1"/>
</dbReference>
<dbReference type="InterPro" id="IPR001789">
    <property type="entry name" value="Sig_transdc_resp-reg_receiver"/>
</dbReference>
<protein>
    <recommendedName>
        <fullName evidence="1">diguanylate cyclase</fullName>
        <ecNumber evidence="1">2.7.7.65</ecNumber>
    </recommendedName>
</protein>
<feature type="modified residue" description="4-aspartylphosphate" evidence="3">
    <location>
        <position position="139"/>
    </location>
</feature>
<evidence type="ECO:0000256" key="4">
    <source>
        <dbReference type="SAM" id="MobiDB-lite"/>
    </source>
</evidence>
<dbReference type="InterPro" id="IPR011006">
    <property type="entry name" value="CheY-like_superfamily"/>
</dbReference>
<evidence type="ECO:0000256" key="3">
    <source>
        <dbReference type="PROSITE-ProRule" id="PRU00169"/>
    </source>
</evidence>
<dbReference type="PANTHER" id="PTHR45138:SF9">
    <property type="entry name" value="DIGUANYLATE CYCLASE DGCM-RELATED"/>
    <property type="match status" value="1"/>
</dbReference>
<dbReference type="EC" id="2.7.7.65" evidence="1"/>
<feature type="compositionally biased region" description="Low complexity" evidence="4">
    <location>
        <begin position="18"/>
        <end position="29"/>
    </location>
</feature>
<dbReference type="PROSITE" id="PS50887">
    <property type="entry name" value="GGDEF"/>
    <property type="match status" value="1"/>
</dbReference>
<evidence type="ECO:0000313" key="8">
    <source>
        <dbReference type="Proteomes" id="UP000437862"/>
    </source>
</evidence>
<reference evidence="7 8" key="1">
    <citation type="submission" date="2019-12" db="EMBL/GenBank/DDBJ databases">
        <title>Draft Genome Sequences of Six Type Strains of the Genus Massilia.</title>
        <authorList>
            <person name="Miess H."/>
            <person name="Frediansyah A."/>
            <person name="Goeker M."/>
            <person name="Gross H."/>
        </authorList>
    </citation>
    <scope>NUCLEOTIDE SEQUENCE [LARGE SCALE GENOMIC DNA]</scope>
    <source>
        <strain evidence="7 8">DSM 26639</strain>
    </source>
</reference>
<dbReference type="SUPFAM" id="SSF55073">
    <property type="entry name" value="Nucleotide cyclase"/>
    <property type="match status" value="1"/>
</dbReference>
<dbReference type="SMART" id="SM00448">
    <property type="entry name" value="REC"/>
    <property type="match status" value="1"/>
</dbReference>
<feature type="region of interest" description="Disordered" evidence="4">
    <location>
        <begin position="1"/>
        <end position="85"/>
    </location>
</feature>
<dbReference type="CDD" id="cd01949">
    <property type="entry name" value="GGDEF"/>
    <property type="match status" value="1"/>
</dbReference>
<dbReference type="NCBIfam" id="TIGR00254">
    <property type="entry name" value="GGDEF"/>
    <property type="match status" value="1"/>
</dbReference>
<evidence type="ECO:0000256" key="2">
    <source>
        <dbReference type="ARBA" id="ARBA00034247"/>
    </source>
</evidence>
<feature type="domain" description="Response regulatory" evidence="5">
    <location>
        <begin position="91"/>
        <end position="206"/>
    </location>
</feature>
<dbReference type="InterPro" id="IPR029787">
    <property type="entry name" value="Nucleotide_cyclase"/>
</dbReference>
<dbReference type="SMART" id="SM00267">
    <property type="entry name" value="GGDEF"/>
    <property type="match status" value="1"/>
</dbReference>
<proteinExistence type="predicted"/>
<comment type="catalytic activity">
    <reaction evidence="2">
        <text>2 GTP = 3',3'-c-di-GMP + 2 diphosphate</text>
        <dbReference type="Rhea" id="RHEA:24898"/>
        <dbReference type="ChEBI" id="CHEBI:33019"/>
        <dbReference type="ChEBI" id="CHEBI:37565"/>
        <dbReference type="ChEBI" id="CHEBI:58805"/>
        <dbReference type="EC" id="2.7.7.65"/>
    </reaction>
</comment>
<feature type="compositionally biased region" description="Low complexity" evidence="4">
    <location>
        <begin position="46"/>
        <end position="56"/>
    </location>
</feature>
<evidence type="ECO:0000259" key="6">
    <source>
        <dbReference type="PROSITE" id="PS50887"/>
    </source>
</evidence>
<gene>
    <name evidence="7" type="ORF">GO485_02130</name>
</gene>
<feature type="compositionally biased region" description="Basic residues" evidence="4">
    <location>
        <begin position="35"/>
        <end position="44"/>
    </location>
</feature>
<keyword evidence="3" id="KW-0597">Phosphoprotein</keyword>
<dbReference type="EMBL" id="CP046904">
    <property type="protein sequence ID" value="QGZ37962.1"/>
    <property type="molecule type" value="Genomic_DNA"/>
</dbReference>
<dbReference type="Gene3D" id="3.40.50.2300">
    <property type="match status" value="1"/>
</dbReference>
<dbReference type="Gene3D" id="3.30.70.270">
    <property type="match status" value="1"/>
</dbReference>
<dbReference type="PROSITE" id="PS50110">
    <property type="entry name" value="RESPONSE_REGULATORY"/>
    <property type="match status" value="1"/>
</dbReference>
<keyword evidence="8" id="KW-1185">Reference proteome</keyword>
<dbReference type="PANTHER" id="PTHR45138">
    <property type="entry name" value="REGULATORY COMPONENTS OF SENSORY TRANSDUCTION SYSTEM"/>
    <property type="match status" value="1"/>
</dbReference>